<evidence type="ECO:0000256" key="1">
    <source>
        <dbReference type="SAM" id="MobiDB-lite"/>
    </source>
</evidence>
<comment type="caution">
    <text evidence="2">The sequence shown here is derived from an EMBL/GenBank/DDBJ whole genome shotgun (WGS) entry which is preliminary data.</text>
</comment>
<sequence>MSHDQLTSNNNVQTEEQDLDEVFDSDEPRPWFPTGDLKNLPTEIYSDCTLSKAETMSKQQKEFDKIIRNISYRTSAVLHPIDNIEKALSESKPDDNDLEAKTGYDLDLALKAISPAHTTTRDKKGVFGDKLMDLVEEKNARSKLYNDVNKEKLTHEDKTMDVIALTNQANPDRIGKHPIGQPTWRSSMITSPIPGQLKHFKATWLRKFRNSWPASIVATGYSPEWNIKPQLKISTIKKDTLNHSNMDTVKKEIQNLVTIQAIQQISAHLPCFNSNILVIDKKDGKKHTLSFTFLCILLQENTSLSTFWDNIFVSISPVRLDILSQDIHKNSETCDQGTKIKRNTYCCISRRLVNNGKRETNLGKKSQNSIESSYRIGVRNKRTKKSNNTYPIYRILGIQNKLKRHDYPSPKEKDRPNEMRLQHISEEASHSRQKISVDNRETVGNSQCSVPSEVEITRINKIKEQSAKSRWLEHISSTINKSFGTIKMVVKPFREVERSVTSPRYSISHNIYRCITTRMGHQQRKYVNKWSVEQQ</sequence>
<dbReference type="EMBL" id="QKWP01000392">
    <property type="protein sequence ID" value="RIB20895.1"/>
    <property type="molecule type" value="Genomic_DNA"/>
</dbReference>
<feature type="region of interest" description="Disordered" evidence="1">
    <location>
        <begin position="426"/>
        <end position="448"/>
    </location>
</feature>
<dbReference type="AlphaFoldDB" id="A0A397VEJ5"/>
<keyword evidence="3" id="KW-1185">Reference proteome</keyword>
<feature type="compositionally biased region" description="Basic and acidic residues" evidence="1">
    <location>
        <begin position="426"/>
        <end position="441"/>
    </location>
</feature>
<name>A0A397VEJ5_9GLOM</name>
<protein>
    <submittedName>
        <fullName evidence="2">Uncharacterized protein</fullName>
    </submittedName>
</protein>
<gene>
    <name evidence="2" type="ORF">C2G38_2178098</name>
</gene>
<feature type="compositionally biased region" description="Acidic residues" evidence="1">
    <location>
        <begin position="15"/>
        <end position="25"/>
    </location>
</feature>
<evidence type="ECO:0000313" key="2">
    <source>
        <dbReference type="EMBL" id="RIB20895.1"/>
    </source>
</evidence>
<dbReference type="OrthoDB" id="2286148at2759"/>
<dbReference type="Proteomes" id="UP000266673">
    <property type="component" value="Unassembled WGS sequence"/>
</dbReference>
<feature type="compositionally biased region" description="Polar residues" evidence="1">
    <location>
        <begin position="1"/>
        <end position="14"/>
    </location>
</feature>
<accession>A0A397VEJ5</accession>
<evidence type="ECO:0000313" key="3">
    <source>
        <dbReference type="Proteomes" id="UP000266673"/>
    </source>
</evidence>
<organism evidence="2 3">
    <name type="scientific">Gigaspora rosea</name>
    <dbReference type="NCBI Taxonomy" id="44941"/>
    <lineage>
        <taxon>Eukaryota</taxon>
        <taxon>Fungi</taxon>
        <taxon>Fungi incertae sedis</taxon>
        <taxon>Mucoromycota</taxon>
        <taxon>Glomeromycotina</taxon>
        <taxon>Glomeromycetes</taxon>
        <taxon>Diversisporales</taxon>
        <taxon>Gigasporaceae</taxon>
        <taxon>Gigaspora</taxon>
    </lineage>
</organism>
<feature type="region of interest" description="Disordered" evidence="1">
    <location>
        <begin position="1"/>
        <end position="36"/>
    </location>
</feature>
<proteinExistence type="predicted"/>
<reference evidence="2 3" key="1">
    <citation type="submission" date="2018-06" db="EMBL/GenBank/DDBJ databases">
        <title>Comparative genomics reveals the genomic features of Rhizophagus irregularis, R. cerebriforme, R. diaphanum and Gigaspora rosea, and their symbiotic lifestyle signature.</title>
        <authorList>
            <person name="Morin E."/>
            <person name="San Clemente H."/>
            <person name="Chen E.C.H."/>
            <person name="De La Providencia I."/>
            <person name="Hainaut M."/>
            <person name="Kuo A."/>
            <person name="Kohler A."/>
            <person name="Murat C."/>
            <person name="Tang N."/>
            <person name="Roy S."/>
            <person name="Loubradou J."/>
            <person name="Henrissat B."/>
            <person name="Grigoriev I.V."/>
            <person name="Corradi N."/>
            <person name="Roux C."/>
            <person name="Martin F.M."/>
        </authorList>
    </citation>
    <scope>NUCLEOTIDE SEQUENCE [LARGE SCALE GENOMIC DNA]</scope>
    <source>
        <strain evidence="2 3">DAOM 194757</strain>
    </source>
</reference>